<protein>
    <submittedName>
        <fullName evidence="2">Uncharacterized protein</fullName>
    </submittedName>
</protein>
<sequence length="111" mass="11020">MHLGGIDVQDSDDEDGVVDNLGGGTAQGGSVVSACRAAPPPGLPPSLRTTALPLLAVCMLFAFGATAEPLTGSAVGGVSVIDPVDFFDLSLTATASSNVDGEPQDGLYFGL</sequence>
<comment type="caution">
    <text evidence="2">The sequence shown here is derived from an EMBL/GenBank/DDBJ whole genome shotgun (WGS) entry which is preliminary data.</text>
</comment>
<dbReference type="Proteomes" id="UP001190700">
    <property type="component" value="Unassembled WGS sequence"/>
</dbReference>
<accession>A0AAE0G2E3</accession>
<evidence type="ECO:0000313" key="3">
    <source>
        <dbReference type="Proteomes" id="UP001190700"/>
    </source>
</evidence>
<organism evidence="2 3">
    <name type="scientific">Cymbomonas tetramitiformis</name>
    <dbReference type="NCBI Taxonomy" id="36881"/>
    <lineage>
        <taxon>Eukaryota</taxon>
        <taxon>Viridiplantae</taxon>
        <taxon>Chlorophyta</taxon>
        <taxon>Pyramimonadophyceae</taxon>
        <taxon>Pyramimonadales</taxon>
        <taxon>Pyramimonadaceae</taxon>
        <taxon>Cymbomonas</taxon>
    </lineage>
</organism>
<keyword evidence="3" id="KW-1185">Reference proteome</keyword>
<evidence type="ECO:0000313" key="2">
    <source>
        <dbReference type="EMBL" id="KAK3270162.1"/>
    </source>
</evidence>
<name>A0AAE0G2E3_9CHLO</name>
<proteinExistence type="predicted"/>
<gene>
    <name evidence="2" type="ORF">CYMTET_21429</name>
</gene>
<dbReference type="EMBL" id="LGRX02010546">
    <property type="protein sequence ID" value="KAK3270162.1"/>
    <property type="molecule type" value="Genomic_DNA"/>
</dbReference>
<reference evidence="2 3" key="1">
    <citation type="journal article" date="2015" name="Genome Biol. Evol.">
        <title>Comparative Genomics of a Bacterivorous Green Alga Reveals Evolutionary Causalities and Consequences of Phago-Mixotrophic Mode of Nutrition.</title>
        <authorList>
            <person name="Burns J.A."/>
            <person name="Paasch A."/>
            <person name="Narechania A."/>
            <person name="Kim E."/>
        </authorList>
    </citation>
    <scope>NUCLEOTIDE SEQUENCE [LARGE SCALE GENOMIC DNA]</scope>
    <source>
        <strain evidence="2 3">PLY_AMNH</strain>
    </source>
</reference>
<dbReference type="AlphaFoldDB" id="A0AAE0G2E3"/>
<evidence type="ECO:0000256" key="1">
    <source>
        <dbReference type="SAM" id="MobiDB-lite"/>
    </source>
</evidence>
<feature type="region of interest" description="Disordered" evidence="1">
    <location>
        <begin position="1"/>
        <end position="32"/>
    </location>
</feature>